<dbReference type="EC" id="2.7.13.3" evidence="2"/>
<evidence type="ECO:0000259" key="4">
    <source>
        <dbReference type="PROSITE" id="PS50109"/>
    </source>
</evidence>
<feature type="transmembrane region" description="Helical" evidence="3">
    <location>
        <begin position="73"/>
        <end position="91"/>
    </location>
</feature>
<accession>A0A557SH82</accession>
<feature type="transmembrane region" description="Helical" evidence="3">
    <location>
        <begin position="137"/>
        <end position="156"/>
    </location>
</feature>
<dbReference type="SUPFAM" id="SSF55874">
    <property type="entry name" value="ATPase domain of HSP90 chaperone/DNA topoisomerase II/histidine kinase"/>
    <property type="match status" value="1"/>
</dbReference>
<dbReference type="PANTHER" id="PTHR43065">
    <property type="entry name" value="SENSOR HISTIDINE KINASE"/>
    <property type="match status" value="1"/>
</dbReference>
<dbReference type="PRINTS" id="PR00344">
    <property type="entry name" value="BCTRLSENSOR"/>
</dbReference>
<dbReference type="OrthoDB" id="1931120at2"/>
<keyword evidence="6" id="KW-1185">Reference proteome</keyword>
<dbReference type="InterPro" id="IPR036890">
    <property type="entry name" value="HATPase_C_sf"/>
</dbReference>
<dbReference type="AlphaFoldDB" id="A0A557SH82"/>
<dbReference type="InterPro" id="IPR005467">
    <property type="entry name" value="His_kinase_dom"/>
</dbReference>
<organism evidence="5 6">
    <name type="scientific">Sedimenticola selenatireducens</name>
    <dbReference type="NCBI Taxonomy" id="191960"/>
    <lineage>
        <taxon>Bacteria</taxon>
        <taxon>Pseudomonadati</taxon>
        <taxon>Pseudomonadota</taxon>
        <taxon>Gammaproteobacteria</taxon>
        <taxon>Chromatiales</taxon>
        <taxon>Sedimenticolaceae</taxon>
        <taxon>Sedimenticola</taxon>
    </lineage>
</organism>
<evidence type="ECO:0000256" key="1">
    <source>
        <dbReference type="ARBA" id="ARBA00000085"/>
    </source>
</evidence>
<feature type="transmembrane region" description="Helical" evidence="3">
    <location>
        <begin position="47"/>
        <end position="67"/>
    </location>
</feature>
<comment type="catalytic activity">
    <reaction evidence="1">
        <text>ATP + protein L-histidine = ADP + protein N-phospho-L-histidine.</text>
        <dbReference type="EC" id="2.7.13.3"/>
    </reaction>
</comment>
<dbReference type="Proteomes" id="UP000316649">
    <property type="component" value="Unassembled WGS sequence"/>
</dbReference>
<keyword evidence="3" id="KW-0812">Transmembrane</keyword>
<sequence length="527" mass="58543">MTTMVQSVALHDERNWFQLHDELNHLPDAQQRLVQGRIARDMGQRSGVAPLGYPAVAILLIMVSADIREHMDWLWLPSLGLIFAGFGEFLMGRRLAVSEDAAIDHPKRRYQIFSLINALSWGMYVGLIILTHEGDPLSMLVFLCTVAATSIAVGTQTQEKSHWLFYLALMWTPIAASTAFVAGIHKEPEVLLFSILAVSFPVLVGTQGLRLVAEYLEAQLDRSALECRTQDLEEALIKQQLAEKARNAMEVQLRQAQKLESIGQLAAGIAHEINTPVQFVGDNNRFLQEAFQDIETLRKAERGLFEGAVDGRVSVQQVRELEEEIDLEYLLEEIPKSLSQSQEGLSRIANIVSAMKEFSHPGGREKELVDINRALETTLEVSRNEWKYVAEIECQLEASLPMVPGYAQELNQVFLNMIVNAAHAIKERCESEEGARGLIKISTQTQPRFVVVSIEDNGTGIPQELVSKIFDPFFTTKVVGKGSGQGLAIAYSVIVDKHAGKIAVDSRPCEGTLFTLQLPLANNSKDV</sequence>
<gene>
    <name evidence="5" type="ORF">FHP88_04675</name>
</gene>
<evidence type="ECO:0000313" key="5">
    <source>
        <dbReference type="EMBL" id="TVO76722.1"/>
    </source>
</evidence>
<dbReference type="PANTHER" id="PTHR43065:SF50">
    <property type="entry name" value="HISTIDINE KINASE"/>
    <property type="match status" value="1"/>
</dbReference>
<evidence type="ECO:0000313" key="6">
    <source>
        <dbReference type="Proteomes" id="UP000316649"/>
    </source>
</evidence>
<dbReference type="SMART" id="SM00387">
    <property type="entry name" value="HATPase_c"/>
    <property type="match status" value="1"/>
</dbReference>
<proteinExistence type="predicted"/>
<keyword evidence="3" id="KW-0472">Membrane</keyword>
<dbReference type="InterPro" id="IPR004358">
    <property type="entry name" value="Sig_transdc_His_kin-like_C"/>
</dbReference>
<feature type="transmembrane region" description="Helical" evidence="3">
    <location>
        <begin position="163"/>
        <end position="184"/>
    </location>
</feature>
<evidence type="ECO:0000256" key="2">
    <source>
        <dbReference type="ARBA" id="ARBA00012438"/>
    </source>
</evidence>
<dbReference type="EMBL" id="VMNH01000005">
    <property type="protein sequence ID" value="TVO76722.1"/>
    <property type="molecule type" value="Genomic_DNA"/>
</dbReference>
<keyword evidence="3" id="KW-1133">Transmembrane helix</keyword>
<feature type="transmembrane region" description="Helical" evidence="3">
    <location>
        <begin position="112"/>
        <end position="131"/>
    </location>
</feature>
<reference evidence="5 6" key="1">
    <citation type="submission" date="2019-07" db="EMBL/GenBank/DDBJ databases">
        <title>The pathways for chlorine oxyanion respiration interact through the shared metabolite chlorate.</title>
        <authorList>
            <person name="Barnum T.P."/>
            <person name="Cheng Y."/>
            <person name="Hill K.A."/>
            <person name="Lucas L.N."/>
            <person name="Carlson H.K."/>
            <person name="Coates J.D."/>
        </authorList>
    </citation>
    <scope>NUCLEOTIDE SEQUENCE [LARGE SCALE GENOMIC DNA]</scope>
    <source>
        <strain evidence="5 6">BK-1</strain>
    </source>
</reference>
<evidence type="ECO:0000256" key="3">
    <source>
        <dbReference type="SAM" id="Phobius"/>
    </source>
</evidence>
<protein>
    <recommendedName>
        <fullName evidence="2">histidine kinase</fullName>
        <ecNumber evidence="2">2.7.13.3</ecNumber>
    </recommendedName>
</protein>
<name>A0A557SH82_9GAMM</name>
<dbReference type="PROSITE" id="PS50109">
    <property type="entry name" value="HIS_KIN"/>
    <property type="match status" value="1"/>
</dbReference>
<dbReference type="GO" id="GO:0004673">
    <property type="term" value="F:protein histidine kinase activity"/>
    <property type="evidence" value="ECO:0007669"/>
    <property type="project" value="UniProtKB-EC"/>
</dbReference>
<feature type="domain" description="Histidine kinase" evidence="4">
    <location>
        <begin position="268"/>
        <end position="522"/>
    </location>
</feature>
<dbReference type="Gene3D" id="1.10.287.130">
    <property type="match status" value="1"/>
</dbReference>
<dbReference type="InterPro" id="IPR003594">
    <property type="entry name" value="HATPase_dom"/>
</dbReference>
<dbReference type="Gene3D" id="3.30.565.10">
    <property type="entry name" value="Histidine kinase-like ATPase, C-terminal domain"/>
    <property type="match status" value="1"/>
</dbReference>
<comment type="caution">
    <text evidence="5">The sequence shown here is derived from an EMBL/GenBank/DDBJ whole genome shotgun (WGS) entry which is preliminary data.</text>
</comment>
<dbReference type="RefSeq" id="WP_144357852.1">
    <property type="nucleotide sequence ID" value="NZ_VMNH01000005.1"/>
</dbReference>
<dbReference type="Pfam" id="PF02518">
    <property type="entry name" value="HATPase_c"/>
    <property type="match status" value="1"/>
</dbReference>